<feature type="transmembrane region" description="Helical" evidence="1">
    <location>
        <begin position="35"/>
        <end position="56"/>
    </location>
</feature>
<keyword evidence="1" id="KW-0812">Transmembrane</keyword>
<feature type="transmembrane region" description="Helical" evidence="1">
    <location>
        <begin position="62"/>
        <end position="85"/>
    </location>
</feature>
<dbReference type="Proteomes" id="UP000271464">
    <property type="component" value="Unassembled WGS sequence"/>
</dbReference>
<dbReference type="GO" id="GO:0098662">
    <property type="term" value="P:inorganic cation transmembrane transport"/>
    <property type="evidence" value="ECO:0007669"/>
    <property type="project" value="InterPro"/>
</dbReference>
<proteinExistence type="predicted"/>
<dbReference type="Pfam" id="PF03334">
    <property type="entry name" value="PhaG_MnhG_YufB"/>
    <property type="match status" value="1"/>
</dbReference>
<accession>A0A1X0L7I9</accession>
<evidence type="ECO:0000313" key="2">
    <source>
        <dbReference type="EMBL" id="ORC06142.1"/>
    </source>
</evidence>
<comment type="caution">
    <text evidence="2">The sequence shown here is derived from an EMBL/GenBank/DDBJ whole genome shotgun (WGS) entry which is preliminary data.</text>
</comment>
<dbReference type="Proteomes" id="UP000279331">
    <property type="component" value="Unassembled WGS sequence"/>
</dbReference>
<evidence type="ECO:0000313" key="6">
    <source>
        <dbReference type="Proteomes" id="UP000271464"/>
    </source>
</evidence>
<reference evidence="2 5" key="1">
    <citation type="submission" date="2017-02" db="EMBL/GenBank/DDBJ databases">
        <title>Mycobacterium kansasii genomes.</title>
        <authorList>
            <person name="Borowka P."/>
            <person name="Strapagiel D."/>
            <person name="Marciniak B."/>
            <person name="Lach J."/>
            <person name="Bakula Z."/>
            <person name="Van Ingen J."/>
            <person name="Safianowska A."/>
            <person name="Brzostek A."/>
            <person name="Dziadek J."/>
            <person name="Jagielski T."/>
        </authorList>
    </citation>
    <scope>NUCLEOTIDE SEQUENCE [LARGE SCALE GENOMIC DNA]</scope>
    <source>
        <strain evidence="2 5">12MK</strain>
    </source>
</reference>
<keyword evidence="1" id="KW-0472">Membrane</keyword>
<dbReference type="GeneID" id="66596725"/>
<protein>
    <submittedName>
        <fullName evidence="2">Uncharacterized protein</fullName>
    </submittedName>
</protein>
<dbReference type="AlphaFoldDB" id="A0A1X0L7I9"/>
<evidence type="ECO:0000313" key="3">
    <source>
        <dbReference type="EMBL" id="VAZ83058.1"/>
    </source>
</evidence>
<dbReference type="EMBL" id="UPHL01000045">
    <property type="protein sequence ID" value="VAZ83058.1"/>
    <property type="molecule type" value="Genomic_DNA"/>
</dbReference>
<evidence type="ECO:0000313" key="7">
    <source>
        <dbReference type="Proteomes" id="UP000279331"/>
    </source>
</evidence>
<sequence length="101" mass="10258">MNAQSIGWAMVFAGVAAVAFSAVAAALRVRVLDRLHLLTAATSVGVPLIGAGLIIVRGWTQASAMLVAISVVVLLTAPVVSAATARLAAEHDGLIDETSPR</sequence>
<evidence type="ECO:0000313" key="4">
    <source>
        <dbReference type="EMBL" id="VAZ91135.1"/>
    </source>
</evidence>
<dbReference type="Proteomes" id="UP000192335">
    <property type="component" value="Unassembled WGS sequence"/>
</dbReference>
<dbReference type="GO" id="GO:0015297">
    <property type="term" value="F:antiporter activity"/>
    <property type="evidence" value="ECO:0007669"/>
    <property type="project" value="InterPro"/>
</dbReference>
<dbReference type="RefSeq" id="WP_082275515.1">
    <property type="nucleotide sequence ID" value="NZ_LWCM01000101.1"/>
</dbReference>
<reference evidence="6 7" key="2">
    <citation type="submission" date="2018-09" db="EMBL/GenBank/DDBJ databases">
        <authorList>
            <person name="Tagini F."/>
        </authorList>
    </citation>
    <scope>NUCLEOTIDE SEQUENCE [LARGE SCALE GENOMIC DNA]</scope>
    <source>
        <strain evidence="4 6">MK4</strain>
        <strain evidence="3 7">MK42</strain>
    </source>
</reference>
<keyword evidence="1" id="KW-1133">Transmembrane helix</keyword>
<dbReference type="InterPro" id="IPR005133">
    <property type="entry name" value="PhaG_MnhG_YufB"/>
</dbReference>
<dbReference type="OrthoDB" id="4740228at2"/>
<name>A0A1X0L7I9_9MYCO</name>
<keyword evidence="6" id="KW-1185">Reference proteome</keyword>
<gene>
    <name evidence="2" type="ORF">B4U45_05325</name>
    <name evidence="3" type="ORF">LAUMK42_01870</name>
    <name evidence="4" type="ORF">LAUMK4_01654</name>
</gene>
<dbReference type="EMBL" id="MWQA01000001">
    <property type="protein sequence ID" value="ORC06142.1"/>
    <property type="molecule type" value="Genomic_DNA"/>
</dbReference>
<evidence type="ECO:0000313" key="5">
    <source>
        <dbReference type="Proteomes" id="UP000192335"/>
    </source>
</evidence>
<dbReference type="EMBL" id="UPHM01000033">
    <property type="protein sequence ID" value="VAZ91135.1"/>
    <property type="molecule type" value="Genomic_DNA"/>
</dbReference>
<feature type="transmembrane region" description="Helical" evidence="1">
    <location>
        <begin position="6"/>
        <end position="28"/>
    </location>
</feature>
<evidence type="ECO:0000256" key="1">
    <source>
        <dbReference type="SAM" id="Phobius"/>
    </source>
</evidence>
<organism evidence="2 5">
    <name type="scientific">Mycobacterium persicum</name>
    <dbReference type="NCBI Taxonomy" id="1487726"/>
    <lineage>
        <taxon>Bacteria</taxon>
        <taxon>Bacillati</taxon>
        <taxon>Actinomycetota</taxon>
        <taxon>Actinomycetes</taxon>
        <taxon>Mycobacteriales</taxon>
        <taxon>Mycobacteriaceae</taxon>
        <taxon>Mycobacterium</taxon>
    </lineage>
</organism>